<dbReference type="PROSITE" id="PS51318">
    <property type="entry name" value="TAT"/>
    <property type="match status" value="1"/>
</dbReference>
<sequence>MTMGQARNDLAAATRRTFLRQGLSLGAIAMGASAMGASAMGASGGEEASALAPKKPPLPARAKRVLYLSMSGAPPQHETFDPKPKLNELDGTLCPEALIEGKRLAFIKGHPKLLGSPHRTSRVDPLGIEVSDLLPGFRDYAHSVTVIRSMHTDQFNHAPAEMLLYTGNQNVGKPSMGSWATWGLGSMNENLPGFVVMVSGGSDPTGGKSLWSSGFLPSEYQGVRLRSAGDPVLYVSDPKGLSRPMRRRMLDALRDLNRSDHERHGDPETLARIAQFELAYRMQVAVPEVTDLSMESPETLASYGAVPGQASFANNCLLARNLLREGVRFVQLYDWGWDIHGTGKGDDLITHFPMKCREIDRPIAALMRDLEATGLLEDTLVLFGGEFGRTPMLEARGGSKFLGRDHQPDCFSMWVAGGGVKAGHVHGSTDDLGASIHEDPVSVRDLQATVLHLLGFDPETFRFPYQGLQQRLIGPAQGPRVVKEILA</sequence>
<dbReference type="InterPro" id="IPR006311">
    <property type="entry name" value="TAT_signal"/>
</dbReference>
<gene>
    <name evidence="1" type="ORF">Poly30_23000</name>
</gene>
<dbReference type="InterPro" id="IPR010869">
    <property type="entry name" value="DUF1501"/>
</dbReference>
<dbReference type="Pfam" id="PF07394">
    <property type="entry name" value="DUF1501"/>
    <property type="match status" value="1"/>
</dbReference>
<evidence type="ECO:0000313" key="1">
    <source>
        <dbReference type="EMBL" id="QDV06785.1"/>
    </source>
</evidence>
<protein>
    <recommendedName>
        <fullName evidence="3">Sulfatase</fullName>
    </recommendedName>
</protein>
<proteinExistence type="predicted"/>
<dbReference type="AlphaFoldDB" id="A0A518ERW4"/>
<dbReference type="InterPro" id="IPR017850">
    <property type="entry name" value="Alkaline_phosphatase_core_sf"/>
</dbReference>
<reference evidence="1 2" key="1">
    <citation type="submission" date="2019-02" db="EMBL/GenBank/DDBJ databases">
        <title>Deep-cultivation of Planctomycetes and their phenomic and genomic characterization uncovers novel biology.</title>
        <authorList>
            <person name="Wiegand S."/>
            <person name="Jogler M."/>
            <person name="Boedeker C."/>
            <person name="Pinto D."/>
            <person name="Vollmers J."/>
            <person name="Rivas-Marin E."/>
            <person name="Kohn T."/>
            <person name="Peeters S.H."/>
            <person name="Heuer A."/>
            <person name="Rast P."/>
            <person name="Oberbeckmann S."/>
            <person name="Bunk B."/>
            <person name="Jeske O."/>
            <person name="Meyerdierks A."/>
            <person name="Storesund J.E."/>
            <person name="Kallscheuer N."/>
            <person name="Luecker S."/>
            <person name="Lage O.M."/>
            <person name="Pohl T."/>
            <person name="Merkel B.J."/>
            <person name="Hornburger P."/>
            <person name="Mueller R.-W."/>
            <person name="Bruemmer F."/>
            <person name="Labrenz M."/>
            <person name="Spormann A.M."/>
            <person name="Op den Camp H."/>
            <person name="Overmann J."/>
            <person name="Amann R."/>
            <person name="Jetten M.S.M."/>
            <person name="Mascher T."/>
            <person name="Medema M.H."/>
            <person name="Devos D.P."/>
            <person name="Kaster A.-K."/>
            <person name="Ovreas L."/>
            <person name="Rohde M."/>
            <person name="Galperin M.Y."/>
            <person name="Jogler C."/>
        </authorList>
    </citation>
    <scope>NUCLEOTIDE SEQUENCE [LARGE SCALE GENOMIC DNA]</scope>
    <source>
        <strain evidence="1 2">Poly30</strain>
    </source>
</reference>
<keyword evidence="2" id="KW-1185">Reference proteome</keyword>
<dbReference type="PANTHER" id="PTHR43737:SF1">
    <property type="entry name" value="DUF1501 DOMAIN-CONTAINING PROTEIN"/>
    <property type="match status" value="1"/>
</dbReference>
<evidence type="ECO:0000313" key="2">
    <source>
        <dbReference type="Proteomes" id="UP000320390"/>
    </source>
</evidence>
<accession>A0A518ERW4</accession>
<organism evidence="1 2">
    <name type="scientific">Saltatorellus ferox</name>
    <dbReference type="NCBI Taxonomy" id="2528018"/>
    <lineage>
        <taxon>Bacteria</taxon>
        <taxon>Pseudomonadati</taxon>
        <taxon>Planctomycetota</taxon>
        <taxon>Planctomycetia</taxon>
        <taxon>Planctomycetia incertae sedis</taxon>
        <taxon>Saltatorellus</taxon>
    </lineage>
</organism>
<dbReference type="SUPFAM" id="SSF53649">
    <property type="entry name" value="Alkaline phosphatase-like"/>
    <property type="match status" value="1"/>
</dbReference>
<dbReference type="Gene3D" id="3.40.720.10">
    <property type="entry name" value="Alkaline Phosphatase, subunit A"/>
    <property type="match status" value="1"/>
</dbReference>
<dbReference type="PANTHER" id="PTHR43737">
    <property type="entry name" value="BLL7424 PROTEIN"/>
    <property type="match status" value="1"/>
</dbReference>
<dbReference type="Proteomes" id="UP000320390">
    <property type="component" value="Chromosome"/>
</dbReference>
<evidence type="ECO:0008006" key="3">
    <source>
        <dbReference type="Google" id="ProtNLM"/>
    </source>
</evidence>
<dbReference type="EMBL" id="CP036434">
    <property type="protein sequence ID" value="QDV06785.1"/>
    <property type="molecule type" value="Genomic_DNA"/>
</dbReference>
<name>A0A518ERW4_9BACT</name>